<evidence type="ECO:0000256" key="6">
    <source>
        <dbReference type="ARBA" id="ARBA00023004"/>
    </source>
</evidence>
<keyword evidence="3" id="KW-0847">Vitamin C</keyword>
<dbReference type="Gene3D" id="2.60.120.620">
    <property type="entry name" value="q2cbj1_9rhob like domain"/>
    <property type="match status" value="2"/>
</dbReference>
<evidence type="ECO:0000256" key="2">
    <source>
        <dbReference type="ARBA" id="ARBA00022723"/>
    </source>
</evidence>
<evidence type="ECO:0000259" key="8">
    <source>
        <dbReference type="PROSITE" id="PS51471"/>
    </source>
</evidence>
<feature type="domain" description="Fe2OG dioxygenase" evidence="8">
    <location>
        <begin position="257"/>
        <end position="408"/>
    </location>
</feature>
<keyword evidence="9" id="KW-0812">Transmembrane</keyword>
<dbReference type="SUPFAM" id="SSF47473">
    <property type="entry name" value="EF-hand"/>
    <property type="match status" value="1"/>
</dbReference>
<gene>
    <name evidence="9" type="ORF">P5673_028255</name>
</gene>
<evidence type="ECO:0000256" key="4">
    <source>
        <dbReference type="ARBA" id="ARBA00022964"/>
    </source>
</evidence>
<dbReference type="GO" id="GO:0005506">
    <property type="term" value="F:iron ion binding"/>
    <property type="evidence" value="ECO:0007669"/>
    <property type="project" value="InterPro"/>
</dbReference>
<name>A0AAD9PY69_ACRCE</name>
<dbReference type="GO" id="GO:0031418">
    <property type="term" value="F:L-ascorbic acid binding"/>
    <property type="evidence" value="ECO:0007669"/>
    <property type="project" value="UniProtKB-KW"/>
</dbReference>
<evidence type="ECO:0000256" key="1">
    <source>
        <dbReference type="ARBA" id="ARBA00001961"/>
    </source>
</evidence>
<dbReference type="FunFam" id="2.60.120.620:FF:000008">
    <property type="entry name" value="transmembrane prolyl 4-hydroxylase"/>
    <property type="match status" value="1"/>
</dbReference>
<keyword evidence="2" id="KW-0479">Metal-binding</keyword>
<protein>
    <submittedName>
        <fullName evidence="9">Transmembrane prolyl 4-hydroxylase</fullName>
    </submittedName>
</protein>
<keyword evidence="10" id="KW-1185">Reference proteome</keyword>
<comment type="caution">
    <text evidence="9">The sequence shown here is derived from an EMBL/GenBank/DDBJ whole genome shotgun (WGS) entry which is preliminary data.</text>
</comment>
<organism evidence="9 10">
    <name type="scientific">Acropora cervicornis</name>
    <name type="common">Staghorn coral</name>
    <dbReference type="NCBI Taxonomy" id="6130"/>
    <lineage>
        <taxon>Eukaryota</taxon>
        <taxon>Metazoa</taxon>
        <taxon>Cnidaria</taxon>
        <taxon>Anthozoa</taxon>
        <taxon>Hexacorallia</taxon>
        <taxon>Scleractinia</taxon>
        <taxon>Astrocoeniina</taxon>
        <taxon>Acroporidae</taxon>
        <taxon>Acropora</taxon>
    </lineage>
</organism>
<keyword evidence="7" id="KW-0732">Signal</keyword>
<accession>A0AAD9PY69</accession>
<dbReference type="EMBL" id="JARQWQ010000103">
    <property type="protein sequence ID" value="KAK2551031.1"/>
    <property type="molecule type" value="Genomic_DNA"/>
</dbReference>
<keyword evidence="6" id="KW-0408">Iron</keyword>
<dbReference type="Pfam" id="PF13640">
    <property type="entry name" value="2OG-FeII_Oxy_3"/>
    <property type="match status" value="2"/>
</dbReference>
<dbReference type="GO" id="GO:0004656">
    <property type="term" value="F:procollagen-proline 4-dioxygenase activity"/>
    <property type="evidence" value="ECO:0007669"/>
    <property type="project" value="TreeGrafter"/>
</dbReference>
<reference evidence="9" key="2">
    <citation type="journal article" date="2023" name="Science">
        <title>Genomic signatures of disease resistance in endangered staghorn corals.</title>
        <authorList>
            <person name="Vollmer S.V."/>
            <person name="Selwyn J.D."/>
            <person name="Despard B.A."/>
            <person name="Roesel C.L."/>
        </authorList>
    </citation>
    <scope>NUCLEOTIDE SEQUENCE</scope>
    <source>
        <strain evidence="9">K2</strain>
    </source>
</reference>
<reference evidence="9" key="1">
    <citation type="journal article" date="2023" name="G3 (Bethesda)">
        <title>Whole genome assembly and annotation of the endangered Caribbean coral Acropora cervicornis.</title>
        <authorList>
            <person name="Selwyn J.D."/>
            <person name="Vollmer S.V."/>
        </authorList>
    </citation>
    <scope>NUCLEOTIDE SEQUENCE</scope>
    <source>
        <strain evidence="9">K2</strain>
    </source>
</reference>
<keyword evidence="9" id="KW-0472">Membrane</keyword>
<dbReference type="GO" id="GO:0005783">
    <property type="term" value="C:endoplasmic reticulum"/>
    <property type="evidence" value="ECO:0007669"/>
    <property type="project" value="TreeGrafter"/>
</dbReference>
<evidence type="ECO:0000256" key="5">
    <source>
        <dbReference type="ARBA" id="ARBA00023002"/>
    </source>
</evidence>
<keyword evidence="5" id="KW-0560">Oxidoreductase</keyword>
<dbReference type="InterPro" id="IPR011992">
    <property type="entry name" value="EF-hand-dom_pair"/>
</dbReference>
<feature type="domain" description="Fe2OG dioxygenase" evidence="8">
    <location>
        <begin position="802"/>
        <end position="954"/>
    </location>
</feature>
<dbReference type="PROSITE" id="PS51471">
    <property type="entry name" value="FE2OG_OXY"/>
    <property type="match status" value="2"/>
</dbReference>
<evidence type="ECO:0000313" key="10">
    <source>
        <dbReference type="Proteomes" id="UP001249851"/>
    </source>
</evidence>
<feature type="chain" id="PRO_5042233407" evidence="7">
    <location>
        <begin position="21"/>
        <end position="968"/>
    </location>
</feature>
<dbReference type="InterPro" id="IPR044862">
    <property type="entry name" value="Pro_4_hyd_alph_FE2OG_OXY"/>
</dbReference>
<dbReference type="InterPro" id="IPR005123">
    <property type="entry name" value="Oxoglu/Fe-dep_dioxygenase_dom"/>
</dbReference>
<dbReference type="Gene3D" id="1.10.238.10">
    <property type="entry name" value="EF-hand"/>
    <property type="match status" value="1"/>
</dbReference>
<dbReference type="SMART" id="SM00702">
    <property type="entry name" value="P4Hc"/>
    <property type="match status" value="2"/>
</dbReference>
<evidence type="ECO:0000313" key="9">
    <source>
        <dbReference type="EMBL" id="KAK2551031.1"/>
    </source>
</evidence>
<dbReference type="AlphaFoldDB" id="A0AAD9PY69"/>
<sequence length="968" mass="112076">MVVRQGLIAVLLTLFGIINCIYKGSKVNMSCENGVCSRKLDQGPCVMEDDQQRLFRWEPHKRGHVREIELEPGKKFKMITLASKPAVFELPDFLSEDECDHIIDLAEMFGLESSIMHTDQFQEEHRNEVKGHASGAAGIFSSWDKNMDKEIRKDEVIHFSQKYKFLYLTLEEVDEMIEKLKIKAFEDGKITIQEFRKLPTAAMDAYMNRVKETSPIHRERNSNQTWIDQGSFANAILKRLRKRVAKLTKLPDRIIRGSEPLQVVRYDKYGHYNVHHDAQPIASHSHLNCCHLNVTKVPSCRLCRFITLLYYLNDVEDGGETAFPVADNETFDQQLYVKTMENDQFNLMEFCYDGKLIVKPKRGKAIMWYNHFVDETTGWLGERDDYTLHGGCGVRKGIKWIANNWITAPDAALAHVKSSFEVADEKIEGSESSRWQRFGKSHMFCPYYSAVFAVTLTQSVLVRCNSQQRLDTSCENGVCSREENQGPCYPDNDEPRLFRWDPIKKGHTRELELERGKKYKMITLATKPPLFGKFTFDNADSTIPYLSDFRELKRELMYNTVGKASFLGVRETVRVPPICLWLDWDLLVHPKIANFLSGKECKHIINLANKIGLRGSDLHLDEELDRRKDFLRGHASGKAGNFLNWDKNLDGFIRRDEVIEFAESYKFLYLDPMEVDDMIIKLNITEFEDDVVTREEFSTLPTAEMEEYMNVVKERHPAHRERFSNQAWLLQGKNADDVLQRLRKRVSKLTRLSDRIMRGGEPLQACEKEKRNGKHPPLSIRDELYNLSEIYDRITCSSKLINFVVLIQVVKYEANGHYNAHYDSQYQANMSHVKCCHLDLSLLPNCRVCRYATILYYLNDVEDGGETAFPVADSPTFDKKTYIESMSKDKFNLMQYCHDGNLVIAPKRGKAILWYNHFVDEETGWMGEMDEYSLHGGCGLWSGVKWIANNWITSADTPWAKYKSDHDI</sequence>
<dbReference type="InterPro" id="IPR045054">
    <property type="entry name" value="P4HA-like"/>
</dbReference>
<feature type="signal peptide" evidence="7">
    <location>
        <begin position="1"/>
        <end position="20"/>
    </location>
</feature>
<dbReference type="Proteomes" id="UP001249851">
    <property type="component" value="Unassembled WGS sequence"/>
</dbReference>
<comment type="cofactor">
    <cofactor evidence="1">
        <name>L-ascorbate</name>
        <dbReference type="ChEBI" id="CHEBI:38290"/>
    </cofactor>
</comment>
<dbReference type="PANTHER" id="PTHR10869">
    <property type="entry name" value="PROLYL 4-HYDROXYLASE ALPHA SUBUNIT"/>
    <property type="match status" value="1"/>
</dbReference>
<evidence type="ECO:0000256" key="7">
    <source>
        <dbReference type="SAM" id="SignalP"/>
    </source>
</evidence>
<evidence type="ECO:0000256" key="3">
    <source>
        <dbReference type="ARBA" id="ARBA00022896"/>
    </source>
</evidence>
<keyword evidence="4" id="KW-0223">Dioxygenase</keyword>
<proteinExistence type="predicted"/>
<dbReference type="InterPro" id="IPR006620">
    <property type="entry name" value="Pro_4_hyd_alph"/>
</dbReference>
<dbReference type="PANTHER" id="PTHR10869:SF246">
    <property type="entry name" value="TRANSMEMBRANE PROLYL 4-HYDROXYLASE"/>
    <property type="match status" value="1"/>
</dbReference>